<dbReference type="Proteomes" id="UP000238634">
    <property type="component" value="Unassembled WGS sequence"/>
</dbReference>
<evidence type="ECO:0000313" key="1">
    <source>
        <dbReference type="EMBL" id="PSB18889.1"/>
    </source>
</evidence>
<dbReference type="AlphaFoldDB" id="A0A2T1DEI0"/>
<accession>A0A2T1DEI0</accession>
<reference evidence="1 2" key="1">
    <citation type="submission" date="2018-02" db="EMBL/GenBank/DDBJ databases">
        <authorList>
            <person name="Cohen D.B."/>
            <person name="Kent A.D."/>
        </authorList>
    </citation>
    <scope>NUCLEOTIDE SEQUENCE [LARGE SCALE GENOMIC DNA]</scope>
    <source>
        <strain evidence="1 2">ULC007</strain>
    </source>
</reference>
<organism evidence="1 2">
    <name type="scientific">Phormidesmis priestleyi ULC007</name>
    <dbReference type="NCBI Taxonomy" id="1920490"/>
    <lineage>
        <taxon>Bacteria</taxon>
        <taxon>Bacillati</taxon>
        <taxon>Cyanobacteriota</taxon>
        <taxon>Cyanophyceae</taxon>
        <taxon>Leptolyngbyales</taxon>
        <taxon>Leptolyngbyaceae</taxon>
        <taxon>Phormidesmis</taxon>
    </lineage>
</organism>
<dbReference type="NCBIfam" id="TIGR02595">
    <property type="entry name" value="PEP_CTERM"/>
    <property type="match status" value="1"/>
</dbReference>
<dbReference type="EMBL" id="PVWG01000014">
    <property type="protein sequence ID" value="PSB18889.1"/>
    <property type="molecule type" value="Genomic_DNA"/>
</dbReference>
<dbReference type="InterPro" id="IPR054644">
    <property type="entry name" value="Xrt_dep_XDD4"/>
</dbReference>
<comment type="caution">
    <text evidence="1">The sequence shown here is derived from an EMBL/GenBank/DDBJ whole genome shotgun (WGS) entry which is preliminary data.</text>
</comment>
<keyword evidence="2" id="KW-1185">Reference proteome</keyword>
<reference evidence="1 2" key="2">
    <citation type="submission" date="2018-03" db="EMBL/GenBank/DDBJ databases">
        <title>The ancient ancestry and fast evolution of plastids.</title>
        <authorList>
            <person name="Moore K.R."/>
            <person name="Magnabosco C."/>
            <person name="Momper L."/>
            <person name="Gold D.A."/>
            <person name="Bosak T."/>
            <person name="Fournier G.P."/>
        </authorList>
    </citation>
    <scope>NUCLEOTIDE SEQUENCE [LARGE SCALE GENOMIC DNA]</scope>
    <source>
        <strain evidence="1 2">ULC007</strain>
    </source>
</reference>
<gene>
    <name evidence="1" type="ORF">C7B65_14060</name>
</gene>
<proteinExistence type="predicted"/>
<evidence type="ECO:0000313" key="2">
    <source>
        <dbReference type="Proteomes" id="UP000238634"/>
    </source>
</evidence>
<dbReference type="InterPro" id="IPR013424">
    <property type="entry name" value="Ice-binding_C"/>
</dbReference>
<name>A0A2T1DEI0_9CYAN</name>
<sequence>MFFNLSGATLSPLAASLGAGSQVYGATSPVGNVGGEWASASNLAIGSNTYNYGVSAAGLGLFGPKNRFDTSSNLSGTENVGGLDFGIVTAGDNPNTGNGGLNRDLIKGSVLFTFGLTNVASNFDLTKAISNLRFQYGTATSEPSFAGSLALSPTPPKGKRVPEPSMIAALLLTGVATLRTRKQQSTQ</sequence>
<dbReference type="NCBIfam" id="NF045504">
    <property type="entry name" value="Xrt_dep_XDD4"/>
    <property type="match status" value="1"/>
</dbReference>
<protein>
    <submittedName>
        <fullName evidence="1">Uncharacterized protein</fullName>
    </submittedName>
</protein>